<dbReference type="EMBL" id="JAFBEI010000014">
    <property type="protein sequence ID" value="MBM7636035.1"/>
    <property type="molecule type" value="Genomic_DNA"/>
</dbReference>
<gene>
    <name evidence="1" type="ORF">JOC31_000854</name>
</gene>
<evidence type="ECO:0000313" key="1">
    <source>
        <dbReference type="EMBL" id="MBM7636035.1"/>
    </source>
</evidence>
<organism evidence="1 2">
    <name type="scientific">Streptococcus saliviloxodontae</name>
    <dbReference type="NCBI Taxonomy" id="1349416"/>
    <lineage>
        <taxon>Bacteria</taxon>
        <taxon>Bacillati</taxon>
        <taxon>Bacillota</taxon>
        <taxon>Bacilli</taxon>
        <taxon>Lactobacillales</taxon>
        <taxon>Streptococcaceae</taxon>
        <taxon>Streptococcus</taxon>
    </lineage>
</organism>
<proteinExistence type="predicted"/>
<reference evidence="1 2" key="1">
    <citation type="submission" date="2021-01" db="EMBL/GenBank/DDBJ databases">
        <title>Genomic Encyclopedia of Type Strains, Phase IV (KMG-IV): sequencing the most valuable type-strain genomes for metagenomic binning, comparative biology and taxonomic classification.</title>
        <authorList>
            <person name="Goeker M."/>
        </authorList>
    </citation>
    <scope>NUCLEOTIDE SEQUENCE [LARGE SCALE GENOMIC DNA]</scope>
    <source>
        <strain evidence="1 2">DSM 27513</strain>
    </source>
</reference>
<accession>A0ABS2PKS7</accession>
<comment type="caution">
    <text evidence="1">The sequence shown here is derived from an EMBL/GenBank/DDBJ whole genome shotgun (WGS) entry which is preliminary data.</text>
</comment>
<dbReference type="Proteomes" id="UP000809081">
    <property type="component" value="Unassembled WGS sequence"/>
</dbReference>
<evidence type="ECO:0000313" key="2">
    <source>
        <dbReference type="Proteomes" id="UP000809081"/>
    </source>
</evidence>
<sequence length="47" mass="5286">MIYLFDFSKRTPIIAITIGRLITPISIISCLSLNKNTTVTYAINNIK</sequence>
<protein>
    <submittedName>
        <fullName evidence="1">Uncharacterized protein</fullName>
    </submittedName>
</protein>
<keyword evidence="2" id="KW-1185">Reference proteome</keyword>
<name>A0ABS2PKS7_9STRE</name>